<evidence type="ECO:0000256" key="3">
    <source>
        <dbReference type="PROSITE-ProRule" id="PRU00708"/>
    </source>
</evidence>
<evidence type="ECO:0000259" key="5">
    <source>
        <dbReference type="PROSITE" id="PS50828"/>
    </source>
</evidence>
<dbReference type="PANTHER" id="PTHR47447">
    <property type="entry name" value="OS03G0856100 PROTEIN"/>
    <property type="match status" value="1"/>
</dbReference>
<feature type="repeat" description="PPR" evidence="3">
    <location>
        <begin position="416"/>
        <end position="450"/>
    </location>
</feature>
<dbReference type="PANTHER" id="PTHR47447:SF28">
    <property type="entry name" value="PENTACOTRIPEPTIDE-REPEAT REGION OF PRORP DOMAIN-CONTAINING PROTEIN"/>
    <property type="match status" value="1"/>
</dbReference>
<feature type="repeat" description="PPR" evidence="3">
    <location>
        <begin position="487"/>
        <end position="521"/>
    </location>
</feature>
<dbReference type="PROSITE" id="PS51375">
    <property type="entry name" value="PPR"/>
    <property type="match status" value="9"/>
</dbReference>
<evidence type="ECO:0000313" key="6">
    <source>
        <dbReference type="EMBL" id="KAG0563918.1"/>
    </source>
</evidence>
<name>A0A8T0H1H7_CERPU</name>
<evidence type="ECO:0000256" key="4">
    <source>
        <dbReference type="SAM" id="MobiDB-lite"/>
    </source>
</evidence>
<feature type="repeat" description="PPR" evidence="3">
    <location>
        <begin position="313"/>
        <end position="347"/>
    </location>
</feature>
<organism evidence="6 7">
    <name type="scientific">Ceratodon purpureus</name>
    <name type="common">Fire moss</name>
    <name type="synonym">Dicranum purpureum</name>
    <dbReference type="NCBI Taxonomy" id="3225"/>
    <lineage>
        <taxon>Eukaryota</taxon>
        <taxon>Viridiplantae</taxon>
        <taxon>Streptophyta</taxon>
        <taxon>Embryophyta</taxon>
        <taxon>Bryophyta</taxon>
        <taxon>Bryophytina</taxon>
        <taxon>Bryopsida</taxon>
        <taxon>Dicranidae</taxon>
        <taxon>Pseudoditrichales</taxon>
        <taxon>Ditrichaceae</taxon>
        <taxon>Ceratodon</taxon>
    </lineage>
</organism>
<evidence type="ECO:0000256" key="1">
    <source>
        <dbReference type="ARBA" id="ARBA00007626"/>
    </source>
</evidence>
<feature type="repeat" description="PPR" evidence="3">
    <location>
        <begin position="452"/>
        <end position="486"/>
    </location>
</feature>
<accession>A0A8T0H1H7</accession>
<dbReference type="InterPro" id="IPR036063">
    <property type="entry name" value="Smr_dom_sf"/>
</dbReference>
<feature type="domain" description="Smr" evidence="5">
    <location>
        <begin position="813"/>
        <end position="884"/>
    </location>
</feature>
<dbReference type="Proteomes" id="UP000822688">
    <property type="component" value="Chromosome 8"/>
</dbReference>
<protein>
    <recommendedName>
        <fullName evidence="5">Smr domain-containing protein</fullName>
    </recommendedName>
</protein>
<dbReference type="Pfam" id="PF13812">
    <property type="entry name" value="PPR_3"/>
    <property type="match status" value="2"/>
</dbReference>
<feature type="repeat" description="PPR" evidence="3">
    <location>
        <begin position="348"/>
        <end position="382"/>
    </location>
</feature>
<feature type="region of interest" description="Disordered" evidence="4">
    <location>
        <begin position="105"/>
        <end position="132"/>
    </location>
</feature>
<dbReference type="AlphaFoldDB" id="A0A8T0H1H7"/>
<dbReference type="EMBL" id="CM026429">
    <property type="protein sequence ID" value="KAG0563918.1"/>
    <property type="molecule type" value="Genomic_DNA"/>
</dbReference>
<dbReference type="Pfam" id="PF01535">
    <property type="entry name" value="PPR"/>
    <property type="match status" value="3"/>
</dbReference>
<dbReference type="InterPro" id="IPR002885">
    <property type="entry name" value="PPR_rpt"/>
</dbReference>
<feature type="compositionally biased region" description="Polar residues" evidence="4">
    <location>
        <begin position="105"/>
        <end position="117"/>
    </location>
</feature>
<dbReference type="InterPro" id="IPR002625">
    <property type="entry name" value="Smr_dom"/>
</dbReference>
<feature type="repeat" description="PPR" evidence="3">
    <location>
        <begin position="647"/>
        <end position="681"/>
    </location>
</feature>
<proteinExistence type="inferred from homology"/>
<evidence type="ECO:0000313" key="7">
    <source>
        <dbReference type="Proteomes" id="UP000822688"/>
    </source>
</evidence>
<feature type="repeat" description="PPR" evidence="3">
    <location>
        <begin position="682"/>
        <end position="716"/>
    </location>
</feature>
<gene>
    <name evidence="6" type="ORF">KC19_8G069400</name>
</gene>
<dbReference type="PROSITE" id="PS50828">
    <property type="entry name" value="SMR"/>
    <property type="match status" value="1"/>
</dbReference>
<dbReference type="Pfam" id="PF13041">
    <property type="entry name" value="PPR_2"/>
    <property type="match status" value="2"/>
</dbReference>
<sequence>MAMVAMLGHGFSSCWPIHQAHDVSFSHSMSHSSVDLWIMMPHIRRSVGSVAIVPSSGLSGDGESRIYDLRYCSSHLRGASRNVRLMLSPLQAATLHFSQSLVSPKNSDSTLRTSNVNPDIEGSIEPEQSNSVKSGKVRTTLAQFKALRPVHFKASLESPKKRHLKRYTTLAGQLAGEGHMLEFAKLLEMLADAGLDKEIFTSKLDSSQLDAGLTLLLSRKQLDLFVHVMKKLTKAGYTAWEFAGKGSREVLTDELLLLLESGRTEYCVKVIESLTECGFLVKKLIDPARVIASCAKSRDLELAHRFVKLLSRNPWHYNLMIREFSYHHELQSSFDVLDIMKELGVAPDLYTYRALMDSCGRCNEPSKAAVVFEAMLKDGFKPNIFIYNSMMNVNVGDLDEVQRYYEHMQGAGITADLATFNILLKAYAASGRADLAAGLYFHIQQTGELSLDVVSYSTLINVFGRAKMWEEALRVKVDMLDAGITPNVVTWTSIIGACATAGLVEQSFREFDEMLKAGCRPNVNCYNMLLQACIMADQVERAFQLFQEWKQTGRIRSFTELVNHPDPLTRTHELIAVTDIFPKPSPSLNDYQNEAVADMDNENWSVRYARCKPNLVTYNCMMKACGSAPERIRSLMREMKKLSLVPDVKSWSILLDAYGTKGDLEGSLAALEEMRAYGFKPDVIVYTALMKACVQANQPDKAFEIFSEMKASGVRPNAVTYNTLLRGHRNNGQFYQVQRALALYEEMREAGHVPNDFILQGLIKEWAEGLSNSPSSSSSASEVDSEKGFLEYTEALVHKVAVHARGDSNAYTIDLHGLSKGEARTAVLAVLRIIKERYLLGSPVEEDLIIITGMGRRSEKGVPVIRDVVLGVLQKELGLRVLSVLSDAPERQDLNTQVVEDSEIAEMEDINPTESDRLKRRQGVNEIVEIRPRRPINSGRLKVTKESLNAWLGRKVAQTITDPQSLSY</sequence>
<dbReference type="InterPro" id="IPR011990">
    <property type="entry name" value="TPR-like_helical_dom_sf"/>
</dbReference>
<dbReference type="SUPFAM" id="SSF160443">
    <property type="entry name" value="SMR domain-like"/>
    <property type="match status" value="1"/>
</dbReference>
<feature type="repeat" description="PPR" evidence="3">
    <location>
        <begin position="522"/>
        <end position="556"/>
    </location>
</feature>
<dbReference type="NCBIfam" id="TIGR00756">
    <property type="entry name" value="PPR"/>
    <property type="match status" value="7"/>
</dbReference>
<comment type="caution">
    <text evidence="6">The sequence shown here is derived from an EMBL/GenBank/DDBJ whole genome shotgun (WGS) entry which is preliminary data.</text>
</comment>
<keyword evidence="2" id="KW-0677">Repeat</keyword>
<evidence type="ECO:0000256" key="2">
    <source>
        <dbReference type="ARBA" id="ARBA00022737"/>
    </source>
</evidence>
<reference evidence="6" key="1">
    <citation type="submission" date="2020-06" db="EMBL/GenBank/DDBJ databases">
        <title>WGS assembly of Ceratodon purpureus strain R40.</title>
        <authorList>
            <person name="Carey S.B."/>
            <person name="Jenkins J."/>
            <person name="Shu S."/>
            <person name="Lovell J.T."/>
            <person name="Sreedasyam A."/>
            <person name="Maumus F."/>
            <person name="Tiley G.P."/>
            <person name="Fernandez-Pozo N."/>
            <person name="Barry K."/>
            <person name="Chen C."/>
            <person name="Wang M."/>
            <person name="Lipzen A."/>
            <person name="Daum C."/>
            <person name="Saski C.A."/>
            <person name="Payton A.C."/>
            <person name="Mcbreen J.C."/>
            <person name="Conrad R.E."/>
            <person name="Kollar L.M."/>
            <person name="Olsson S."/>
            <person name="Huttunen S."/>
            <person name="Landis J.B."/>
            <person name="Wickett N.J."/>
            <person name="Johnson M.G."/>
            <person name="Rensing S.A."/>
            <person name="Grimwood J."/>
            <person name="Schmutz J."/>
            <person name="Mcdaniel S.F."/>
        </authorList>
    </citation>
    <scope>NUCLEOTIDE SEQUENCE</scope>
    <source>
        <strain evidence="6">R40</strain>
    </source>
</reference>
<dbReference type="Gene3D" id="1.25.40.10">
    <property type="entry name" value="Tetratricopeptide repeat domain"/>
    <property type="match status" value="3"/>
</dbReference>
<feature type="repeat" description="PPR" evidence="3">
    <location>
        <begin position="717"/>
        <end position="754"/>
    </location>
</feature>
<dbReference type="Gene3D" id="3.30.1370.110">
    <property type="match status" value="1"/>
</dbReference>
<keyword evidence="7" id="KW-1185">Reference proteome</keyword>
<comment type="similarity">
    <text evidence="1">Belongs to the PPR family. P subfamily.</text>
</comment>